<name>A0AAU9U5V7_EUPED</name>
<evidence type="ECO:0000313" key="2">
    <source>
        <dbReference type="Proteomes" id="UP001153954"/>
    </source>
</evidence>
<protein>
    <submittedName>
        <fullName evidence="1">Uncharacterized protein</fullName>
    </submittedName>
</protein>
<accession>A0AAU9U5V7</accession>
<keyword evidence="2" id="KW-1185">Reference proteome</keyword>
<dbReference type="EMBL" id="CAKOGL010000012">
    <property type="protein sequence ID" value="CAH2093114.1"/>
    <property type="molecule type" value="Genomic_DNA"/>
</dbReference>
<organism evidence="1 2">
    <name type="scientific">Euphydryas editha</name>
    <name type="common">Edith's checkerspot</name>
    <dbReference type="NCBI Taxonomy" id="104508"/>
    <lineage>
        <taxon>Eukaryota</taxon>
        <taxon>Metazoa</taxon>
        <taxon>Ecdysozoa</taxon>
        <taxon>Arthropoda</taxon>
        <taxon>Hexapoda</taxon>
        <taxon>Insecta</taxon>
        <taxon>Pterygota</taxon>
        <taxon>Neoptera</taxon>
        <taxon>Endopterygota</taxon>
        <taxon>Lepidoptera</taxon>
        <taxon>Glossata</taxon>
        <taxon>Ditrysia</taxon>
        <taxon>Papilionoidea</taxon>
        <taxon>Nymphalidae</taxon>
        <taxon>Nymphalinae</taxon>
        <taxon>Euphydryas</taxon>
    </lineage>
</organism>
<proteinExistence type="predicted"/>
<reference evidence="1" key="1">
    <citation type="submission" date="2022-03" db="EMBL/GenBank/DDBJ databases">
        <authorList>
            <person name="Tunstrom K."/>
        </authorList>
    </citation>
    <scope>NUCLEOTIDE SEQUENCE</scope>
</reference>
<sequence length="80" mass="9171">MSIFSALFYNNYLRYFKFPTVNAEIIRETVPCLRSDGSIGQMVICKDESGNRIDCPCEDENEKEEKSLPICRSVSKNITI</sequence>
<gene>
    <name evidence="1" type="ORF">EEDITHA_LOCUS8810</name>
</gene>
<dbReference type="AlphaFoldDB" id="A0AAU9U5V7"/>
<dbReference type="Proteomes" id="UP001153954">
    <property type="component" value="Unassembled WGS sequence"/>
</dbReference>
<comment type="caution">
    <text evidence="1">The sequence shown here is derived from an EMBL/GenBank/DDBJ whole genome shotgun (WGS) entry which is preliminary data.</text>
</comment>
<evidence type="ECO:0000313" key="1">
    <source>
        <dbReference type="EMBL" id="CAH2093114.1"/>
    </source>
</evidence>